<accession>A0A225MB43</accession>
<dbReference type="Gene3D" id="3.30.1330.110">
    <property type="entry name" value="BB2672"/>
    <property type="match status" value="1"/>
</dbReference>
<dbReference type="SUPFAM" id="SSF160519">
    <property type="entry name" value="BB2672-like"/>
    <property type="match status" value="1"/>
</dbReference>
<organism evidence="1 2">
    <name type="scientific">Candidimonas nitroreducens</name>
    <dbReference type="NCBI Taxonomy" id="683354"/>
    <lineage>
        <taxon>Bacteria</taxon>
        <taxon>Pseudomonadati</taxon>
        <taxon>Pseudomonadota</taxon>
        <taxon>Betaproteobacteria</taxon>
        <taxon>Burkholderiales</taxon>
        <taxon>Alcaligenaceae</taxon>
        <taxon>Candidimonas</taxon>
    </lineage>
</organism>
<dbReference type="Proteomes" id="UP000214603">
    <property type="component" value="Unassembled WGS sequence"/>
</dbReference>
<dbReference type="RefSeq" id="WP_088604359.1">
    <property type="nucleotide sequence ID" value="NZ_NJIH01000008.1"/>
</dbReference>
<evidence type="ECO:0000313" key="2">
    <source>
        <dbReference type="Proteomes" id="UP000214603"/>
    </source>
</evidence>
<evidence type="ECO:0000313" key="1">
    <source>
        <dbReference type="EMBL" id="OWT58448.1"/>
    </source>
</evidence>
<reference evidence="2" key="1">
    <citation type="submission" date="2017-06" db="EMBL/GenBank/DDBJ databases">
        <title>Herbaspirillum phytohormonus sp. nov., isolated from the root nodule of Robinia pseudoacacia in lead-zinc mine.</title>
        <authorList>
            <person name="Fan M."/>
            <person name="Lin Y."/>
        </authorList>
    </citation>
    <scope>NUCLEOTIDE SEQUENCE [LARGE SCALE GENOMIC DNA]</scope>
    <source>
        <strain evidence="2">SC-089</strain>
    </source>
</reference>
<keyword evidence="2" id="KW-1185">Reference proteome</keyword>
<dbReference type="EMBL" id="NJIH01000008">
    <property type="protein sequence ID" value="OWT58448.1"/>
    <property type="molecule type" value="Genomic_DNA"/>
</dbReference>
<name>A0A225MB43_9BURK</name>
<dbReference type="Pfam" id="PF06684">
    <property type="entry name" value="AA_synth"/>
    <property type="match status" value="1"/>
</dbReference>
<dbReference type="InterPro" id="IPR009569">
    <property type="entry name" value="AA_synth_put"/>
</dbReference>
<gene>
    <name evidence="1" type="ORF">CEY11_14665</name>
</gene>
<sequence>MHIEIKKWFVQVESSPATENDGGADLHKVAIAAIVKNPFGCGAQQDLSAGIRASADVGAEMAERLARYMDPASVQSYGKAGLVGVAGEQEHANALLTTTFATPLRDALHGALAWIPSVTKVGGPACSIDVPLAHKNALYVRSHYDAMTVNLADAPRPDEIVLIFAVANRGRISARVGGLRAEDVVGADGLH</sequence>
<dbReference type="InterPro" id="IPR035936">
    <property type="entry name" value="BB2672"/>
</dbReference>
<protein>
    <submittedName>
        <fullName evidence="1">Peptide synthetase</fullName>
    </submittedName>
</protein>
<comment type="caution">
    <text evidence="1">The sequence shown here is derived from an EMBL/GenBank/DDBJ whole genome shotgun (WGS) entry which is preliminary data.</text>
</comment>
<dbReference type="AlphaFoldDB" id="A0A225MB43"/>
<proteinExistence type="predicted"/>
<dbReference type="OrthoDB" id="9803312at2"/>